<reference evidence="1 2" key="1">
    <citation type="submission" date="2017-06" db="EMBL/GenBank/DDBJ databases">
        <title>Sequencing and comparative analysis of myxobacterial genomes.</title>
        <authorList>
            <person name="Rupp O."/>
            <person name="Goesmann A."/>
            <person name="Sogaard-Andersen L."/>
        </authorList>
    </citation>
    <scope>NUCLEOTIDE SEQUENCE [LARGE SCALE GENOMIC DNA]</scope>
    <source>
        <strain evidence="1 2">DSM 52655</strain>
    </source>
</reference>
<evidence type="ECO:0000313" key="1">
    <source>
        <dbReference type="EMBL" id="ATB43439.1"/>
    </source>
</evidence>
<dbReference type="KEGG" id="cfus:CYFUS_008919"/>
<organism evidence="1 2">
    <name type="scientific">Cystobacter fuscus</name>
    <dbReference type="NCBI Taxonomy" id="43"/>
    <lineage>
        <taxon>Bacteria</taxon>
        <taxon>Pseudomonadati</taxon>
        <taxon>Myxococcota</taxon>
        <taxon>Myxococcia</taxon>
        <taxon>Myxococcales</taxon>
        <taxon>Cystobacterineae</taxon>
        <taxon>Archangiaceae</taxon>
        <taxon>Cystobacter</taxon>
    </lineage>
</organism>
<gene>
    <name evidence="1" type="ORF">CYFUS_008919</name>
</gene>
<name>A0A250JHS2_9BACT</name>
<protein>
    <submittedName>
        <fullName evidence="1">Uncharacterized protein</fullName>
    </submittedName>
</protein>
<dbReference type="Proteomes" id="UP000217257">
    <property type="component" value="Chromosome"/>
</dbReference>
<sequence>MTPPLIVRVLGALSAAVLLGGCPTSRYLFIPIAHAPSGSASNCIEVCSRALGVPPSVSCGWSGEEVRCIYSERAPALPSRPLEDSACRASCTKAGMPDVESCEAITAMNGEPLVACAYRVGYL</sequence>
<accession>A0A250JHS2</accession>
<dbReference type="AlphaFoldDB" id="A0A250JHS2"/>
<dbReference type="EMBL" id="CP022098">
    <property type="protein sequence ID" value="ATB43439.1"/>
    <property type="molecule type" value="Genomic_DNA"/>
</dbReference>
<evidence type="ECO:0000313" key="2">
    <source>
        <dbReference type="Proteomes" id="UP000217257"/>
    </source>
</evidence>
<proteinExistence type="predicted"/>